<dbReference type="InterPro" id="IPR057670">
    <property type="entry name" value="SH3_retrovirus"/>
</dbReference>
<gene>
    <name evidence="5" type="ORF">DD237_003846</name>
</gene>
<dbReference type="AlphaFoldDB" id="A0A425C8P2"/>
<evidence type="ECO:0000259" key="3">
    <source>
        <dbReference type="Pfam" id="PF22936"/>
    </source>
</evidence>
<sequence length="392" mass="44464">MKRDCPYIKGPGRNEEDSVFAAGEIRSSGWMIDSGATAHMTPHREYLFDYKNLMTSIEVTIADGKKIRVLHIPGLDRRLLSVGKLAERGLNVEFERTSCIIWKKNQAAASGKKVGKAYILECQQETAQYVEYSDVDSNYDLWHARMGHLNKDALEKTQRVTTGIPINNFKTKALCTGCLKPRLDHLRVFGSIGCAHVDDAKRTKLEPKSFKCMFLGYGDNTKGYRVYDLELNKVKMSRSVKLDEREVNKRLEVINVIKDIEEVTQPENEKEYFVEDEPMESTADPFNDVEMQEDEHDPMASGRELTTYHRQHESTANGDMVFRPEKERSRRPREPSLLLGNGLIMAEENTMDSDDDPDNVVEWDSQDCWCDPNSPLAPGRSTNGGGTPISCV</sequence>
<evidence type="ECO:0000313" key="6">
    <source>
        <dbReference type="Proteomes" id="UP000286097"/>
    </source>
</evidence>
<accession>A0A425C8P2</accession>
<dbReference type="InterPro" id="IPR025724">
    <property type="entry name" value="GAG-pre-integrase_dom"/>
</dbReference>
<feature type="compositionally biased region" description="Basic and acidic residues" evidence="1">
    <location>
        <begin position="322"/>
        <end position="333"/>
    </location>
</feature>
<feature type="domain" description="Retrovirus-related Pol polyprotein from transposon TNT 1-94-like beta-barrel" evidence="3">
    <location>
        <begin position="30"/>
        <end position="69"/>
    </location>
</feature>
<evidence type="ECO:0000256" key="1">
    <source>
        <dbReference type="SAM" id="MobiDB-lite"/>
    </source>
</evidence>
<feature type="domain" description="Retroviral polymerase SH3-like" evidence="4">
    <location>
        <begin position="195"/>
        <end position="249"/>
    </location>
</feature>
<comment type="caution">
    <text evidence="5">The sequence shown here is derived from an EMBL/GenBank/DDBJ whole genome shotgun (WGS) entry which is preliminary data.</text>
</comment>
<protein>
    <submittedName>
        <fullName evidence="5">Uncharacterized protein</fullName>
    </submittedName>
</protein>
<organism evidence="5 6">
    <name type="scientific">Peronospora effusa</name>
    <dbReference type="NCBI Taxonomy" id="542832"/>
    <lineage>
        <taxon>Eukaryota</taxon>
        <taxon>Sar</taxon>
        <taxon>Stramenopiles</taxon>
        <taxon>Oomycota</taxon>
        <taxon>Peronosporomycetes</taxon>
        <taxon>Peronosporales</taxon>
        <taxon>Peronosporaceae</taxon>
        <taxon>Peronospora</taxon>
    </lineage>
</organism>
<dbReference type="Pfam" id="PF22936">
    <property type="entry name" value="Pol_BBD"/>
    <property type="match status" value="1"/>
</dbReference>
<name>A0A425C8P2_9STRA</name>
<dbReference type="InterPro" id="IPR054722">
    <property type="entry name" value="PolX-like_BBD"/>
</dbReference>
<feature type="region of interest" description="Disordered" evidence="1">
    <location>
        <begin position="311"/>
        <end position="333"/>
    </location>
</feature>
<proteinExistence type="predicted"/>
<reference evidence="5 6" key="1">
    <citation type="submission" date="2018-06" db="EMBL/GenBank/DDBJ databases">
        <title>Comparative genomics of downy mildews reveals potential adaptations to biotrophy.</title>
        <authorList>
            <person name="Fletcher K."/>
            <person name="Klosterman S.J."/>
            <person name="Derevnina L."/>
            <person name="Martin F."/>
            <person name="Koike S."/>
            <person name="Reyes Chin-Wo S."/>
            <person name="Mou B."/>
            <person name="Michelmore R."/>
        </authorList>
    </citation>
    <scope>NUCLEOTIDE SEQUENCE [LARGE SCALE GENOMIC DNA]</scope>
    <source>
        <strain evidence="5 6">R13</strain>
    </source>
</reference>
<dbReference type="Pfam" id="PF13976">
    <property type="entry name" value="gag_pre-integrs"/>
    <property type="match status" value="1"/>
</dbReference>
<evidence type="ECO:0000313" key="5">
    <source>
        <dbReference type="EMBL" id="RQM13328.1"/>
    </source>
</evidence>
<evidence type="ECO:0000259" key="4">
    <source>
        <dbReference type="Pfam" id="PF25597"/>
    </source>
</evidence>
<dbReference type="Proteomes" id="UP000286097">
    <property type="component" value="Unassembled WGS sequence"/>
</dbReference>
<dbReference type="VEuPathDB" id="FungiDB:DD237_003846"/>
<dbReference type="Pfam" id="PF25597">
    <property type="entry name" value="SH3_retrovirus"/>
    <property type="match status" value="1"/>
</dbReference>
<dbReference type="EMBL" id="QKXF01000265">
    <property type="protein sequence ID" value="RQM13328.1"/>
    <property type="molecule type" value="Genomic_DNA"/>
</dbReference>
<feature type="domain" description="GAG-pre-integrase" evidence="2">
    <location>
        <begin position="118"/>
        <end position="179"/>
    </location>
</feature>
<evidence type="ECO:0000259" key="2">
    <source>
        <dbReference type="Pfam" id="PF13976"/>
    </source>
</evidence>